<dbReference type="RefSeq" id="WP_255028106.1">
    <property type="nucleotide sequence ID" value="NZ_JANDHW010000013.1"/>
</dbReference>
<organism evidence="8 9">
    <name type="scientific">Coprobacter tertius</name>
    <dbReference type="NCBI Taxonomy" id="2944915"/>
    <lineage>
        <taxon>Bacteria</taxon>
        <taxon>Pseudomonadati</taxon>
        <taxon>Bacteroidota</taxon>
        <taxon>Bacteroidia</taxon>
        <taxon>Bacteroidales</taxon>
        <taxon>Barnesiellaceae</taxon>
        <taxon>Coprobacter</taxon>
    </lineage>
</organism>
<dbReference type="InterPro" id="IPR003423">
    <property type="entry name" value="OMP_efflux"/>
</dbReference>
<evidence type="ECO:0000256" key="1">
    <source>
        <dbReference type="ARBA" id="ARBA00004442"/>
    </source>
</evidence>
<dbReference type="Gene3D" id="1.20.1600.10">
    <property type="entry name" value="Outer membrane efflux proteins (OEP)"/>
    <property type="match status" value="1"/>
</dbReference>
<evidence type="ECO:0000256" key="2">
    <source>
        <dbReference type="ARBA" id="ARBA00007613"/>
    </source>
</evidence>
<dbReference type="Proteomes" id="UP001205603">
    <property type="component" value="Unassembled WGS sequence"/>
</dbReference>
<keyword evidence="6" id="KW-0472">Membrane</keyword>
<reference evidence="8 9" key="1">
    <citation type="submission" date="2022-07" db="EMBL/GenBank/DDBJ databases">
        <title>Fecal culturing of patients with breast cancer.</title>
        <authorList>
            <person name="Teng N.M.Y."/>
            <person name="Kiu R."/>
            <person name="Evans R."/>
            <person name="Baker D.J."/>
            <person name="Zenner C."/>
            <person name="Robinson S.D."/>
            <person name="Hall L.J."/>
        </authorList>
    </citation>
    <scope>NUCLEOTIDE SEQUENCE [LARGE SCALE GENOMIC DNA]</scope>
    <source>
        <strain evidence="8 9">LH1063</strain>
    </source>
</reference>
<evidence type="ECO:0000256" key="4">
    <source>
        <dbReference type="ARBA" id="ARBA00022452"/>
    </source>
</evidence>
<gene>
    <name evidence="8" type="ORF">NMU02_11675</name>
</gene>
<comment type="similarity">
    <text evidence="2">Belongs to the outer membrane factor (OMF) (TC 1.B.17) family.</text>
</comment>
<evidence type="ECO:0000313" key="9">
    <source>
        <dbReference type="Proteomes" id="UP001205603"/>
    </source>
</evidence>
<comment type="caution">
    <text evidence="8">The sequence shown here is derived from an EMBL/GenBank/DDBJ whole genome shotgun (WGS) entry which is preliminary data.</text>
</comment>
<accession>A0ABT1MJY7</accession>
<sequence length="446" mass="49620">MKKIKLLFLGTCCCIGLSAQQQGGWSLAKCIDYAIENNITVKQRGLDKESSSIQLNTLQMSRLPSVNGGVGQNVYFGRSPGRTGVYEDQSQASTSFTLSASAPVFTGFRLINQVKSAKLDLKSAVEDLNKAKEDVSLQVTSYFLQVLFNKELVRIAKEQVDLDKLQLEKTEALVNAGRSPESALYDSRSLLATDELNLTQAENNLSLSLVDLSQMLNLETADGFDIEVPDVEQITIDQTASLVTPRDAFQYSIENRPGIKSAKYQLESSRYGLKVAKSGYFPTIGVSGGYGNSFFKVLKGSRDSSPSFIRQMQNNGNESVSFSLSVPIFDALSTRNQVRQARVRIHMQQLALENVRLTLSKEIEQAYYSAIAAHKKYISSEKSVTAAQIAFEYGQKKYEAGKSTVFEYSDLKTRYEKSLSDQLQAKYEFLFRSKVLDFYNGKPLAF</sequence>
<protein>
    <submittedName>
        <fullName evidence="8">TolC family protein</fullName>
    </submittedName>
</protein>
<comment type="subcellular location">
    <subcellularLocation>
        <location evidence="1">Cell outer membrane</location>
    </subcellularLocation>
</comment>
<proteinExistence type="inferred from homology"/>
<keyword evidence="3" id="KW-0813">Transport</keyword>
<evidence type="ECO:0000256" key="6">
    <source>
        <dbReference type="ARBA" id="ARBA00023136"/>
    </source>
</evidence>
<dbReference type="EMBL" id="JANDHW010000013">
    <property type="protein sequence ID" value="MCP9612751.1"/>
    <property type="molecule type" value="Genomic_DNA"/>
</dbReference>
<dbReference type="PANTHER" id="PTHR30026:SF20">
    <property type="entry name" value="OUTER MEMBRANE PROTEIN TOLC"/>
    <property type="match status" value="1"/>
</dbReference>
<evidence type="ECO:0000256" key="3">
    <source>
        <dbReference type="ARBA" id="ARBA00022448"/>
    </source>
</evidence>
<keyword evidence="4" id="KW-1134">Transmembrane beta strand</keyword>
<dbReference type="InterPro" id="IPR051906">
    <property type="entry name" value="TolC-like"/>
</dbReference>
<name>A0ABT1MJY7_9BACT</name>
<evidence type="ECO:0000256" key="5">
    <source>
        <dbReference type="ARBA" id="ARBA00022692"/>
    </source>
</evidence>
<keyword evidence="9" id="KW-1185">Reference proteome</keyword>
<evidence type="ECO:0000313" key="8">
    <source>
        <dbReference type="EMBL" id="MCP9612751.1"/>
    </source>
</evidence>
<dbReference type="SUPFAM" id="SSF56954">
    <property type="entry name" value="Outer membrane efflux proteins (OEP)"/>
    <property type="match status" value="1"/>
</dbReference>
<keyword evidence="5" id="KW-0812">Transmembrane</keyword>
<keyword evidence="7" id="KW-0998">Cell outer membrane</keyword>
<dbReference type="Pfam" id="PF02321">
    <property type="entry name" value="OEP"/>
    <property type="match status" value="2"/>
</dbReference>
<dbReference type="PANTHER" id="PTHR30026">
    <property type="entry name" value="OUTER MEMBRANE PROTEIN TOLC"/>
    <property type="match status" value="1"/>
</dbReference>
<evidence type="ECO:0000256" key="7">
    <source>
        <dbReference type="ARBA" id="ARBA00023237"/>
    </source>
</evidence>